<dbReference type="RefSeq" id="XP_030981500.1">
    <property type="nucleotide sequence ID" value="XM_031127836.1"/>
</dbReference>
<dbReference type="InterPro" id="IPR029463">
    <property type="entry name" value="Lys_MEP"/>
</dbReference>
<dbReference type="PANTHER" id="PTHR37016">
    <property type="match status" value="1"/>
</dbReference>
<keyword evidence="3" id="KW-0645">Protease</keyword>
<evidence type="ECO:0000313" key="10">
    <source>
        <dbReference type="Proteomes" id="UP000515153"/>
    </source>
</evidence>
<evidence type="ECO:0000256" key="1">
    <source>
        <dbReference type="ARBA" id="ARBA00001947"/>
    </source>
</evidence>
<sequence>MNYKYIYAVMSVAIAASATATVLTASHQGEPSTKANPSTFKTAVKMADAAYHAVINQPAFRYRYFKTNSEEDIDMLRNVFSKIENACDITQTNVVFRCDPPGGECVTSAAHVPVFPRDDSNNKIYICPNFFDKWGLNDGDRARILVHESSHVPYIRGTADYNKYGLWESLQLPRDVSLWHADSYAWFAVAARNGDFD</sequence>
<evidence type="ECO:0000256" key="3">
    <source>
        <dbReference type="ARBA" id="ARBA00022670"/>
    </source>
</evidence>
<name>A0A6P8B2Z8_PYRGI</name>
<dbReference type="AlphaFoldDB" id="A0A6P8B2Z8"/>
<evidence type="ECO:0000256" key="6">
    <source>
        <dbReference type="ARBA" id="ARBA00022833"/>
    </source>
</evidence>
<keyword evidence="4" id="KW-0479">Metal-binding</keyword>
<dbReference type="Gene3D" id="3.40.390.10">
    <property type="entry name" value="Collagenase (Catalytic Domain)"/>
    <property type="match status" value="1"/>
</dbReference>
<evidence type="ECO:0000259" key="9">
    <source>
        <dbReference type="SMART" id="SM01351"/>
    </source>
</evidence>
<feature type="signal peptide" evidence="8">
    <location>
        <begin position="1"/>
        <end position="20"/>
    </location>
</feature>
<dbReference type="KEGG" id="pgri:PgNI_07830"/>
<evidence type="ECO:0000313" key="11">
    <source>
        <dbReference type="RefSeq" id="XP_030981500.1"/>
    </source>
</evidence>
<gene>
    <name evidence="11" type="ORF">PgNI_07830</name>
</gene>
<dbReference type="Pfam" id="PF14521">
    <property type="entry name" value="Aspzincin_M35"/>
    <property type="match status" value="1"/>
</dbReference>
<accession>A0A6P8B2Z8</accession>
<keyword evidence="7" id="KW-0482">Metalloprotease</keyword>
<dbReference type="PANTHER" id="PTHR37016:SF3">
    <property type="entry name" value="NEUTRAL PROTEASE 2-RELATED"/>
    <property type="match status" value="1"/>
</dbReference>
<evidence type="ECO:0000256" key="2">
    <source>
        <dbReference type="ARBA" id="ARBA00010279"/>
    </source>
</evidence>
<keyword evidence="5" id="KW-0378">Hydrolase</keyword>
<proteinExistence type="inferred from homology"/>
<feature type="chain" id="PRO_5027568367" description="Lysine-specific metallo-endopeptidase domain-containing protein" evidence="8">
    <location>
        <begin position="21"/>
        <end position="197"/>
    </location>
</feature>
<reference evidence="11" key="2">
    <citation type="submission" date="2019-10" db="EMBL/GenBank/DDBJ databases">
        <authorList>
            <consortium name="NCBI Genome Project"/>
        </authorList>
    </citation>
    <scope>NUCLEOTIDE SEQUENCE</scope>
    <source>
        <strain evidence="11">NI907</strain>
    </source>
</reference>
<keyword evidence="6" id="KW-0862">Zinc</keyword>
<reference evidence="11" key="1">
    <citation type="journal article" date="2019" name="Mol. Biol. Evol.">
        <title>Blast fungal genomes show frequent chromosomal changes, gene gains and losses, and effector gene turnover.</title>
        <authorList>
            <person name="Gomez Luciano L.B."/>
            <person name="Jason Tsai I."/>
            <person name="Chuma I."/>
            <person name="Tosa Y."/>
            <person name="Chen Y.H."/>
            <person name="Li J.Y."/>
            <person name="Li M.Y."/>
            <person name="Jade Lu M.Y."/>
            <person name="Nakayashiki H."/>
            <person name="Li W.H."/>
        </authorList>
    </citation>
    <scope>NUCLEOTIDE SEQUENCE</scope>
    <source>
        <strain evidence="11">NI907</strain>
    </source>
</reference>
<evidence type="ECO:0000256" key="4">
    <source>
        <dbReference type="ARBA" id="ARBA00022723"/>
    </source>
</evidence>
<comment type="cofactor">
    <cofactor evidence="1">
        <name>Zn(2+)</name>
        <dbReference type="ChEBI" id="CHEBI:29105"/>
    </cofactor>
</comment>
<dbReference type="GeneID" id="41962745"/>
<feature type="domain" description="Lysine-specific metallo-endopeptidase" evidence="9">
    <location>
        <begin position="50"/>
        <end position="189"/>
    </location>
</feature>
<organism evidence="10 11">
    <name type="scientific">Pyricularia grisea</name>
    <name type="common">Crabgrass-specific blast fungus</name>
    <name type="synonym">Magnaporthe grisea</name>
    <dbReference type="NCBI Taxonomy" id="148305"/>
    <lineage>
        <taxon>Eukaryota</taxon>
        <taxon>Fungi</taxon>
        <taxon>Dikarya</taxon>
        <taxon>Ascomycota</taxon>
        <taxon>Pezizomycotina</taxon>
        <taxon>Sordariomycetes</taxon>
        <taxon>Sordariomycetidae</taxon>
        <taxon>Magnaporthales</taxon>
        <taxon>Pyriculariaceae</taxon>
        <taxon>Pyricularia</taxon>
    </lineage>
</organism>
<dbReference type="GO" id="GO:0004222">
    <property type="term" value="F:metalloendopeptidase activity"/>
    <property type="evidence" value="ECO:0007669"/>
    <property type="project" value="InterPro"/>
</dbReference>
<comment type="similarity">
    <text evidence="2">Belongs to the peptidase M35 family.</text>
</comment>
<dbReference type="GO" id="GO:0046872">
    <property type="term" value="F:metal ion binding"/>
    <property type="evidence" value="ECO:0007669"/>
    <property type="project" value="UniProtKB-KW"/>
</dbReference>
<dbReference type="GO" id="GO:0006508">
    <property type="term" value="P:proteolysis"/>
    <property type="evidence" value="ECO:0007669"/>
    <property type="project" value="UniProtKB-KW"/>
</dbReference>
<dbReference type="SMART" id="SM01351">
    <property type="entry name" value="Aspzincin_M35"/>
    <property type="match status" value="1"/>
</dbReference>
<keyword evidence="10" id="KW-1185">Reference proteome</keyword>
<reference evidence="11" key="3">
    <citation type="submission" date="2025-08" db="UniProtKB">
        <authorList>
            <consortium name="RefSeq"/>
        </authorList>
    </citation>
    <scope>IDENTIFICATION</scope>
    <source>
        <strain evidence="11">NI907</strain>
    </source>
</reference>
<dbReference type="Proteomes" id="UP000515153">
    <property type="component" value="Unplaced"/>
</dbReference>
<evidence type="ECO:0000256" key="8">
    <source>
        <dbReference type="SAM" id="SignalP"/>
    </source>
</evidence>
<keyword evidence="8" id="KW-0732">Signal</keyword>
<dbReference type="InterPro" id="IPR050414">
    <property type="entry name" value="Fungal_M35_metalloproteases"/>
</dbReference>
<evidence type="ECO:0000256" key="5">
    <source>
        <dbReference type="ARBA" id="ARBA00022801"/>
    </source>
</evidence>
<dbReference type="InterPro" id="IPR024079">
    <property type="entry name" value="MetalloPept_cat_dom_sf"/>
</dbReference>
<evidence type="ECO:0000256" key="7">
    <source>
        <dbReference type="ARBA" id="ARBA00023049"/>
    </source>
</evidence>
<protein>
    <recommendedName>
        <fullName evidence="9">Lysine-specific metallo-endopeptidase domain-containing protein</fullName>
    </recommendedName>
</protein>
<dbReference type="SUPFAM" id="SSF55486">
    <property type="entry name" value="Metalloproteases ('zincins'), catalytic domain"/>
    <property type="match status" value="1"/>
</dbReference>